<dbReference type="RefSeq" id="WP_126008201.1">
    <property type="nucleotide sequence ID" value="NZ_CP032509.1"/>
</dbReference>
<dbReference type="SUPFAM" id="SSF159245">
    <property type="entry name" value="AttH-like"/>
    <property type="match status" value="1"/>
</dbReference>
<protein>
    <submittedName>
        <fullName evidence="2">Hydratase</fullName>
    </submittedName>
</protein>
<feature type="region of interest" description="Disordered" evidence="1">
    <location>
        <begin position="1"/>
        <end position="23"/>
    </location>
</feature>
<organism evidence="2 3">
    <name type="scientific">Georhizobium profundi</name>
    <dbReference type="NCBI Taxonomy" id="2341112"/>
    <lineage>
        <taxon>Bacteria</taxon>
        <taxon>Pseudomonadati</taxon>
        <taxon>Pseudomonadota</taxon>
        <taxon>Alphaproteobacteria</taxon>
        <taxon>Hyphomicrobiales</taxon>
        <taxon>Rhizobiaceae</taxon>
        <taxon>Georhizobium</taxon>
    </lineage>
</organism>
<dbReference type="Proteomes" id="UP000268192">
    <property type="component" value="Chromosome"/>
</dbReference>
<dbReference type="EMBL" id="CP032509">
    <property type="protein sequence ID" value="AZN70693.1"/>
    <property type="molecule type" value="Genomic_DNA"/>
</dbReference>
<sequence>MTERGASSLRRDETSFSIGTSSVERTPSGLEFRIDERCMPVPRPLKGSIKVTFEEVMPHAFALDRLGKHSWRPLAPRLRVDLAFDNPDLHWSGDGYLDMNYGSEPLETAFSKWSWSRMHLSDRTRLLYDVTESDGRSHCVAIDVVDGEIVPYVPPGPEGIVGLPKGLWRMDRWTRSDPGVKPALVRALEDAPFYTRSLIDGSIGGRRGLMVHESVDLRRFVSPVVQAMLPFRMPRLR</sequence>
<dbReference type="AlphaFoldDB" id="A0A3Q8XM11"/>
<feature type="compositionally biased region" description="Basic and acidic residues" evidence="1">
    <location>
        <begin position="1"/>
        <end position="14"/>
    </location>
</feature>
<dbReference type="KEGG" id="abaw:D5400_04855"/>
<gene>
    <name evidence="2" type="ORF">D5400_04855</name>
</gene>
<proteinExistence type="predicted"/>
<name>A0A3Q8XM11_9HYPH</name>
<dbReference type="OrthoDB" id="5491608at2"/>
<keyword evidence="3" id="KW-1185">Reference proteome</keyword>
<evidence type="ECO:0000313" key="3">
    <source>
        <dbReference type="Proteomes" id="UP000268192"/>
    </source>
</evidence>
<dbReference type="CDD" id="cd21471">
    <property type="entry name" value="CrtC-like"/>
    <property type="match status" value="1"/>
</dbReference>
<evidence type="ECO:0000313" key="2">
    <source>
        <dbReference type="EMBL" id="AZN70693.1"/>
    </source>
</evidence>
<reference evidence="2 3" key="1">
    <citation type="submission" date="2018-09" db="EMBL/GenBank/DDBJ databases">
        <title>Marinorhizobium profundi gen. nov., sp. nov., isolated from a deep-sea sediment sample from the New Britain Trench and proposal of Marinorhizobiaceae fam. nov. in the order Rhizobiales of the class Alphaproteobacteria.</title>
        <authorList>
            <person name="Cao J."/>
        </authorList>
    </citation>
    <scope>NUCLEOTIDE SEQUENCE [LARGE SCALE GENOMIC DNA]</scope>
    <source>
        <strain evidence="2 3">WS11</strain>
    </source>
</reference>
<evidence type="ECO:0000256" key="1">
    <source>
        <dbReference type="SAM" id="MobiDB-lite"/>
    </source>
</evidence>
<accession>A0A3Q8XM11</accession>